<reference evidence="3" key="1">
    <citation type="journal article" date="2013" name="Stand. Genomic Sci.">
        <title>Complete genome sequence of Desulfocapsa sulfexigens, a marine deltaproteobacterium specialized in disproportionating inorganic sulfur compounds.</title>
        <authorList>
            <person name="Finster K.W."/>
            <person name="Kjeldsen K.U."/>
            <person name="Kube M."/>
            <person name="Reinhardt R."/>
            <person name="Mussmann M."/>
            <person name="Amann R."/>
            <person name="Schreiber L."/>
        </authorList>
    </citation>
    <scope>NUCLEOTIDE SEQUENCE [LARGE SCALE GENOMIC DNA]</scope>
    <source>
        <strain evidence="3">DSM 10523 / SB164P1</strain>
    </source>
</reference>
<evidence type="ECO:0000313" key="2">
    <source>
        <dbReference type="EMBL" id="AGF79253.1"/>
    </source>
</evidence>
<organism evidence="2 3">
    <name type="scientific">Desulfocapsa sulfexigens (strain DSM 10523 / SB164P1)</name>
    <dbReference type="NCBI Taxonomy" id="1167006"/>
    <lineage>
        <taxon>Bacteria</taxon>
        <taxon>Pseudomonadati</taxon>
        <taxon>Thermodesulfobacteriota</taxon>
        <taxon>Desulfobulbia</taxon>
        <taxon>Desulfobulbales</taxon>
        <taxon>Desulfocapsaceae</taxon>
        <taxon>Desulfocapsa</taxon>
    </lineage>
</organism>
<dbReference type="KEGG" id="dsf:UWK_02717"/>
<keyword evidence="1" id="KW-1133">Transmembrane helix</keyword>
<dbReference type="RefSeq" id="WP_015404939.1">
    <property type="nucleotide sequence ID" value="NC_020304.1"/>
</dbReference>
<keyword evidence="1" id="KW-0812">Transmembrane</keyword>
<keyword evidence="3" id="KW-1185">Reference proteome</keyword>
<keyword evidence="1" id="KW-0472">Membrane</keyword>
<feature type="transmembrane region" description="Helical" evidence="1">
    <location>
        <begin position="117"/>
        <end position="138"/>
    </location>
</feature>
<gene>
    <name evidence="2" type="ordered locus">UWK_02717</name>
</gene>
<feature type="transmembrane region" description="Helical" evidence="1">
    <location>
        <begin position="12"/>
        <end position="33"/>
    </location>
</feature>
<dbReference type="Proteomes" id="UP000011721">
    <property type="component" value="Chromosome"/>
</dbReference>
<dbReference type="OrthoDB" id="5293851at2"/>
<dbReference type="eggNOG" id="ENOG5032TYF">
    <property type="taxonomic scope" value="Bacteria"/>
</dbReference>
<dbReference type="STRING" id="1167006.UWK_02717"/>
<protein>
    <recommendedName>
        <fullName evidence="4">TrbL/VirB6 plasmid conjugal transfer protein</fullName>
    </recommendedName>
</protein>
<name>M1P704_DESSD</name>
<evidence type="ECO:0000256" key="1">
    <source>
        <dbReference type="SAM" id="Phobius"/>
    </source>
</evidence>
<evidence type="ECO:0000313" key="3">
    <source>
        <dbReference type="Proteomes" id="UP000011721"/>
    </source>
</evidence>
<sequence>MNTIIRHTAAKSVVGILLSVVLFFSSGVQIPVIDSPADSYFKDSITKAGVSYGVCRVINATVSVIQESSVQLEPAGIGLSLAVGQIVDPINDMVERLANVLVLSITSLGVQELAYEISVTIVPQILAVLLVFLSLLVWSKNARILKLQRILMSVMVVASIARFCLPISSIANEFLQETFFEDKIIEANATLTASTTDIDKIKGVNLPKLDGFMGTIGNSASYIKEKSVDFKDTIQVIMENKGVIVENLLRLTFLYLGIFVIQVIVLPLLTFWFLMKIVNSLFISSAISANGKTVFKEEIST</sequence>
<feature type="transmembrane region" description="Helical" evidence="1">
    <location>
        <begin position="253"/>
        <end position="274"/>
    </location>
</feature>
<proteinExistence type="predicted"/>
<accession>M1P704</accession>
<dbReference type="HOGENOM" id="CLU_059178_0_0_7"/>
<evidence type="ECO:0008006" key="4">
    <source>
        <dbReference type="Google" id="ProtNLM"/>
    </source>
</evidence>
<dbReference type="EMBL" id="CP003985">
    <property type="protein sequence ID" value="AGF79253.1"/>
    <property type="molecule type" value="Genomic_DNA"/>
</dbReference>
<dbReference type="AlphaFoldDB" id="M1P704"/>